<evidence type="ECO:0000313" key="4">
    <source>
        <dbReference type="Proteomes" id="UP000248198"/>
    </source>
</evidence>
<dbReference type="PANTHER" id="PTHR12558:SF13">
    <property type="entry name" value="CELL DIVISION CYCLE PROTEIN 27 HOMOLOG"/>
    <property type="match status" value="1"/>
</dbReference>
<dbReference type="RefSeq" id="WP_110834283.1">
    <property type="nucleotide sequence ID" value="NZ_QKLU01000009.1"/>
</dbReference>
<accession>A0A318U7Y4</accession>
<dbReference type="EMBL" id="QKLU01000009">
    <property type="protein sequence ID" value="PYF70116.1"/>
    <property type="molecule type" value="Genomic_DNA"/>
</dbReference>
<dbReference type="InterPro" id="IPR011990">
    <property type="entry name" value="TPR-like_helical_dom_sf"/>
</dbReference>
<dbReference type="Gene3D" id="1.25.40.10">
    <property type="entry name" value="Tetratricopeptide repeat domain"/>
    <property type="match status" value="2"/>
</dbReference>
<dbReference type="SMART" id="SM00028">
    <property type="entry name" value="TPR"/>
    <property type="match status" value="6"/>
</dbReference>
<gene>
    <name evidence="3" type="ORF">B0O44_109213</name>
</gene>
<reference evidence="3 4" key="1">
    <citation type="submission" date="2018-06" db="EMBL/GenBank/DDBJ databases">
        <title>Genomic Encyclopedia of Archaeal and Bacterial Type Strains, Phase II (KMG-II): from individual species to whole genera.</title>
        <authorList>
            <person name="Goeker M."/>
        </authorList>
    </citation>
    <scope>NUCLEOTIDE SEQUENCE [LARGE SCALE GENOMIC DNA]</scope>
    <source>
        <strain evidence="3 4">DSM 27372</strain>
    </source>
</reference>
<comment type="caution">
    <text evidence="3">The sequence shown here is derived from an EMBL/GenBank/DDBJ whole genome shotgun (WGS) entry which is preliminary data.</text>
</comment>
<dbReference type="InterPro" id="IPR019734">
    <property type="entry name" value="TPR_rpt"/>
</dbReference>
<name>A0A318U7Y4_9SPHI</name>
<evidence type="ECO:0000256" key="1">
    <source>
        <dbReference type="PROSITE-ProRule" id="PRU00339"/>
    </source>
</evidence>
<feature type="signal peptide" evidence="2">
    <location>
        <begin position="1"/>
        <end position="26"/>
    </location>
</feature>
<organism evidence="3 4">
    <name type="scientific">Pedobacter nutrimenti</name>
    <dbReference type="NCBI Taxonomy" id="1241337"/>
    <lineage>
        <taxon>Bacteria</taxon>
        <taxon>Pseudomonadati</taxon>
        <taxon>Bacteroidota</taxon>
        <taxon>Sphingobacteriia</taxon>
        <taxon>Sphingobacteriales</taxon>
        <taxon>Sphingobacteriaceae</taxon>
        <taxon>Pedobacter</taxon>
    </lineage>
</organism>
<protein>
    <submittedName>
        <fullName evidence="3">Tetratricopeptide repeat protein</fullName>
    </submittedName>
</protein>
<dbReference type="PROSITE" id="PS50293">
    <property type="entry name" value="TPR_REGION"/>
    <property type="match status" value="1"/>
</dbReference>
<feature type="repeat" description="TPR" evidence="1">
    <location>
        <begin position="31"/>
        <end position="64"/>
    </location>
</feature>
<keyword evidence="2" id="KW-0732">Signal</keyword>
<dbReference type="Pfam" id="PF14559">
    <property type="entry name" value="TPR_19"/>
    <property type="match status" value="1"/>
</dbReference>
<dbReference type="Pfam" id="PF13432">
    <property type="entry name" value="TPR_16"/>
    <property type="match status" value="2"/>
</dbReference>
<dbReference type="PROSITE" id="PS50005">
    <property type="entry name" value="TPR"/>
    <property type="match status" value="3"/>
</dbReference>
<keyword evidence="4" id="KW-1185">Reference proteome</keyword>
<dbReference type="OrthoDB" id="9814220at2"/>
<sequence>MKRTGALTLLLLSAFMGFAQSKSALADSNAIKLLFYDALRYKIGDNYNKALENFNKIITLDPKQADAYYEIASLSYRQNKLQEAEFALSKAIELNPENIWFWKLMGELHKRRGDMTGLVEVLNRLIVMEPGQEAYYFDRSNALAIAGNVTEALKSYEELEQKFGVSTASQRAKKMLTRPKGTKSVESEAADLLSESPPDLKSYLYASGLLMKNGKKQEAFNLLLKARAMDSLNLELNLAMVDYYVAENNIAAAADLLKGLTAVNKEDPRLFAMYGDLLYKQGKLQQALQEYLKSQTLSRNLYVVWEQILSIYIQQNDFQKAIKKAEEGLSLYPNQAVLYYYLAFAQYREGLTDQALENIKVADQLGTDEKVLLASINDVHALILMKKGQYEQAKTKVEFALQNNGSKKSVYLEHLGDILFLKGEVDEALKQWKLAKLAGNSSEKLKQKIDEKKYIK</sequence>
<evidence type="ECO:0000313" key="3">
    <source>
        <dbReference type="EMBL" id="PYF70116.1"/>
    </source>
</evidence>
<evidence type="ECO:0000256" key="2">
    <source>
        <dbReference type="SAM" id="SignalP"/>
    </source>
</evidence>
<dbReference type="AlphaFoldDB" id="A0A318U7Y4"/>
<feature type="chain" id="PRO_5016429352" evidence="2">
    <location>
        <begin position="27"/>
        <end position="456"/>
    </location>
</feature>
<proteinExistence type="predicted"/>
<dbReference type="Pfam" id="PF13181">
    <property type="entry name" value="TPR_8"/>
    <property type="match status" value="1"/>
</dbReference>
<feature type="repeat" description="TPR" evidence="1">
    <location>
        <begin position="302"/>
        <end position="335"/>
    </location>
</feature>
<keyword evidence="1" id="KW-0802">TPR repeat</keyword>
<dbReference type="PANTHER" id="PTHR12558">
    <property type="entry name" value="CELL DIVISION CYCLE 16,23,27"/>
    <property type="match status" value="1"/>
</dbReference>
<dbReference type="Proteomes" id="UP000248198">
    <property type="component" value="Unassembled WGS sequence"/>
</dbReference>
<dbReference type="SUPFAM" id="SSF48452">
    <property type="entry name" value="TPR-like"/>
    <property type="match status" value="2"/>
</dbReference>
<feature type="repeat" description="TPR" evidence="1">
    <location>
        <begin position="65"/>
        <end position="98"/>
    </location>
</feature>